<sequence>MNKLTPLAVLTSTLIAGCGGGGGGGSAPAPTYSLEFASFYIEKASSSNASCSVYSEEIFYKEPDPNKPDEEPVVDYKNVVLATKVISPSVRVAIHDSNGRFVKEFVPGAAEWKNGKLSFKQSEIPSNGYLTTYQLLQRNNIVFLDAVSYQKSFLDSSMIFTTPPATLPEDKSCVTTGVKPPKFTERKQTFDDRGEPTGVFGFNSPDENYWSVSPLNAEFEIANKPLLAVRYDRHQDDTLDNINESESETRYRALREYRFITSANLGTKPLELKEIGDSTSDDTPQWVPPQDSTLTNAKLFVKYSGYSYLWQTLPVVSEQFSYASSIGGSNYYLQTEGVFSNWGFNKVARVPSLSNGIDESTTLSGLNIPPYSPLSLSACGTSTSEVGTCLRTYQQPDTGNAKIQRNFVNVDDNAGGQIRHTIYSKPTDFLGMFSFNNNVVDGIWSDQLVNAKVSLLYTSDSKVIDTLLESHRNPMAIAQDTYNDDTNVDSFGFLVTDYEASSADSLLSTQDYLLLNNTLK</sequence>
<evidence type="ECO:0000313" key="2">
    <source>
        <dbReference type="Proteomes" id="UP000237466"/>
    </source>
</evidence>
<dbReference type="Proteomes" id="UP000237466">
    <property type="component" value="Unassembled WGS sequence"/>
</dbReference>
<comment type="caution">
    <text evidence="1">The sequence shown here is derived from an EMBL/GenBank/DDBJ whole genome shotgun (WGS) entry which is preliminary data.</text>
</comment>
<name>A0A2S3R5Z9_VIBVL</name>
<organism evidence="1 2">
    <name type="scientific">Vibrio vulnificus</name>
    <dbReference type="NCBI Taxonomy" id="672"/>
    <lineage>
        <taxon>Bacteria</taxon>
        <taxon>Pseudomonadati</taxon>
        <taxon>Pseudomonadota</taxon>
        <taxon>Gammaproteobacteria</taxon>
        <taxon>Vibrionales</taxon>
        <taxon>Vibrionaceae</taxon>
        <taxon>Vibrio</taxon>
    </lineage>
</organism>
<protein>
    <recommendedName>
        <fullName evidence="3">Lipoprotein</fullName>
    </recommendedName>
</protein>
<evidence type="ECO:0000313" key="1">
    <source>
        <dbReference type="EMBL" id="POB49127.1"/>
    </source>
</evidence>
<gene>
    <name evidence="1" type="ORF">CRN52_06565</name>
</gene>
<proteinExistence type="predicted"/>
<reference evidence="1 2" key="1">
    <citation type="journal article" date="2018" name="Front. Microbiol.">
        <title>Phylogeny of Vibrio vulnificus from the Analysis of the Core-Genome: Implications for Intra-Species Taxonomy.</title>
        <authorList>
            <person name="Roig F.J."/>
            <person name="Gonzalez-Candelas F."/>
            <person name="Sanjuan E."/>
            <person name="Fouz B."/>
            <person name="Feil E.J."/>
            <person name="Llorens C."/>
            <person name="Baker-Austin C."/>
            <person name="Oliver J.D."/>
            <person name="Danin-Poleg Y."/>
            <person name="Gibas C.J."/>
            <person name="Kashi Y."/>
            <person name="Gulig P.A."/>
            <person name="Morrison S.S."/>
            <person name="Amaro C."/>
        </authorList>
    </citation>
    <scope>NUCLEOTIDE SEQUENCE [LARGE SCALE GENOMIC DNA]</scope>
    <source>
        <strain evidence="1 2">CECT4608</strain>
    </source>
</reference>
<dbReference type="AlphaFoldDB" id="A0A2S3R5Z9"/>
<accession>A0A2S3R5Z9</accession>
<dbReference type="RefSeq" id="WP_072611417.1">
    <property type="nucleotide sequence ID" value="NZ_JAFKOS010000001.1"/>
</dbReference>
<dbReference type="PROSITE" id="PS51257">
    <property type="entry name" value="PROKAR_LIPOPROTEIN"/>
    <property type="match status" value="1"/>
</dbReference>
<dbReference type="EMBL" id="PDGH01000054">
    <property type="protein sequence ID" value="POB49127.1"/>
    <property type="molecule type" value="Genomic_DNA"/>
</dbReference>
<evidence type="ECO:0008006" key="3">
    <source>
        <dbReference type="Google" id="ProtNLM"/>
    </source>
</evidence>